<feature type="compositionally biased region" description="Low complexity" evidence="6">
    <location>
        <begin position="275"/>
        <end position="287"/>
    </location>
</feature>
<feature type="binding site" evidence="5">
    <location>
        <position position="88"/>
    </location>
    <ligand>
        <name>S-adenosyl-L-methionine</name>
        <dbReference type="ChEBI" id="CHEBI:59789"/>
    </ligand>
</feature>
<dbReference type="RefSeq" id="WP_188550975.1">
    <property type="nucleotide sequence ID" value="NZ_BMFY01000009.1"/>
</dbReference>
<dbReference type="SUPFAM" id="SSF53335">
    <property type="entry name" value="S-adenosyl-L-methionine-dependent methyltransferases"/>
    <property type="match status" value="1"/>
</dbReference>
<accession>A0A8J2TZ96</accession>
<gene>
    <name evidence="8" type="ORF">GCM10011333_22440</name>
</gene>
<dbReference type="PROSITE" id="PS01131">
    <property type="entry name" value="RRNA_A_DIMETH"/>
    <property type="match status" value="1"/>
</dbReference>
<evidence type="ECO:0000313" key="9">
    <source>
        <dbReference type="Proteomes" id="UP000616114"/>
    </source>
</evidence>
<dbReference type="GO" id="GO:0003723">
    <property type="term" value="F:RNA binding"/>
    <property type="evidence" value="ECO:0007669"/>
    <property type="project" value="UniProtKB-UniRule"/>
</dbReference>
<feature type="binding site" evidence="5">
    <location>
        <position position="19"/>
    </location>
    <ligand>
        <name>S-adenosyl-L-methionine</name>
        <dbReference type="ChEBI" id="CHEBI:59789"/>
    </ligand>
</feature>
<keyword evidence="1 5" id="KW-0489">Methyltransferase</keyword>
<evidence type="ECO:0000256" key="4">
    <source>
        <dbReference type="ARBA" id="ARBA00022884"/>
    </source>
</evidence>
<evidence type="ECO:0000256" key="6">
    <source>
        <dbReference type="SAM" id="MobiDB-lite"/>
    </source>
</evidence>
<dbReference type="PANTHER" id="PTHR11727:SF7">
    <property type="entry name" value="DIMETHYLADENOSINE TRANSFERASE-RELATED"/>
    <property type="match status" value="1"/>
</dbReference>
<feature type="binding site" evidence="5">
    <location>
        <position position="102"/>
    </location>
    <ligand>
        <name>S-adenosyl-L-methionine</name>
        <dbReference type="ChEBI" id="CHEBI:59789"/>
    </ligand>
</feature>
<name>A0A8J2TZ96_9MICO</name>
<dbReference type="PANTHER" id="PTHR11727">
    <property type="entry name" value="DIMETHYLADENOSINE TRANSFERASE"/>
    <property type="match status" value="1"/>
</dbReference>
<protein>
    <recommendedName>
        <fullName evidence="7">Ribosomal RNA adenine methylase transferase N-terminal domain-containing protein</fullName>
    </recommendedName>
</protein>
<dbReference type="Gene3D" id="3.40.50.150">
    <property type="entry name" value="Vaccinia Virus protein VP39"/>
    <property type="match status" value="1"/>
</dbReference>
<feature type="binding site" evidence="5">
    <location>
        <position position="45"/>
    </location>
    <ligand>
        <name>S-adenosyl-L-methionine</name>
        <dbReference type="ChEBI" id="CHEBI:59789"/>
    </ligand>
</feature>
<sequence length="322" mass="35066">MSSRSSRSLHGGRHELGQNFLHHRPTIDLILELVRRTDGPLLELGAGDGALTVPLSRLGRPLTAVELDEHRAARLARRLPEVRVLQRDALRVRLDAETIVGNVPFHLTTPILRRLLEHGGPPRSAHATGRDQGSQRSGDRPRGDDRRHGDGWRDALLLVQWEVARKRAGVGGGTLMGALAAPWFEFALHGRVPASGFRPMPSVDGGVLSIHRRESPLLPASERRGYEAFVRAAFTGRGRGLAQILGRVSDRQHAGTGGTSRPPGAPHDRTREPARPGARPRGAGPREPALVRTALRAAGIGPQALPRDLAPAQWVMLWQRLS</sequence>
<keyword evidence="9" id="KW-1185">Reference proteome</keyword>
<dbReference type="CDD" id="cd02440">
    <property type="entry name" value="AdoMet_MTases"/>
    <property type="match status" value="1"/>
</dbReference>
<evidence type="ECO:0000256" key="1">
    <source>
        <dbReference type="ARBA" id="ARBA00022603"/>
    </source>
</evidence>
<comment type="caution">
    <text evidence="8">The sequence shown here is derived from an EMBL/GenBank/DDBJ whole genome shotgun (WGS) entry which is preliminary data.</text>
</comment>
<reference evidence="8" key="2">
    <citation type="submission" date="2020-09" db="EMBL/GenBank/DDBJ databases">
        <authorList>
            <person name="Sun Q."/>
            <person name="Zhou Y."/>
        </authorList>
    </citation>
    <scope>NUCLEOTIDE SEQUENCE</scope>
    <source>
        <strain evidence="8">CGMCC 1.12785</strain>
    </source>
</reference>
<feature type="domain" description="Ribosomal RNA adenine methylase transferase N-terminal" evidence="7">
    <location>
        <begin position="26"/>
        <end position="214"/>
    </location>
</feature>
<dbReference type="GO" id="GO:0000179">
    <property type="term" value="F:rRNA (adenine-N6,N6-)-dimethyltransferase activity"/>
    <property type="evidence" value="ECO:0007669"/>
    <property type="project" value="UniProtKB-UniRule"/>
</dbReference>
<proteinExistence type="inferred from homology"/>
<dbReference type="PROSITE" id="PS51689">
    <property type="entry name" value="SAM_RNA_A_N6_MT"/>
    <property type="match status" value="1"/>
</dbReference>
<evidence type="ECO:0000259" key="7">
    <source>
        <dbReference type="SMART" id="SM00650"/>
    </source>
</evidence>
<keyword evidence="3 5" id="KW-0949">S-adenosyl-L-methionine</keyword>
<organism evidence="8 9">
    <name type="scientific">Sediminivirga luteola</name>
    <dbReference type="NCBI Taxonomy" id="1774748"/>
    <lineage>
        <taxon>Bacteria</taxon>
        <taxon>Bacillati</taxon>
        <taxon>Actinomycetota</taxon>
        <taxon>Actinomycetes</taxon>
        <taxon>Micrococcales</taxon>
        <taxon>Brevibacteriaceae</taxon>
        <taxon>Sediminivirga</taxon>
    </lineage>
</organism>
<dbReference type="InterPro" id="IPR020598">
    <property type="entry name" value="rRNA_Ade_methylase_Trfase_N"/>
</dbReference>
<dbReference type="InterPro" id="IPR001737">
    <property type="entry name" value="KsgA/Erm"/>
</dbReference>
<evidence type="ECO:0000256" key="5">
    <source>
        <dbReference type="PROSITE-ProRule" id="PRU01026"/>
    </source>
</evidence>
<dbReference type="InterPro" id="IPR020596">
    <property type="entry name" value="rRNA_Ade_Mease_Trfase_CS"/>
</dbReference>
<dbReference type="InterPro" id="IPR029063">
    <property type="entry name" value="SAM-dependent_MTases_sf"/>
</dbReference>
<dbReference type="EMBL" id="BMFY01000009">
    <property type="protein sequence ID" value="GGA18829.1"/>
    <property type="molecule type" value="Genomic_DNA"/>
</dbReference>
<feature type="region of interest" description="Disordered" evidence="6">
    <location>
        <begin position="248"/>
        <end position="287"/>
    </location>
</feature>
<evidence type="ECO:0000256" key="2">
    <source>
        <dbReference type="ARBA" id="ARBA00022679"/>
    </source>
</evidence>
<evidence type="ECO:0000256" key="3">
    <source>
        <dbReference type="ARBA" id="ARBA00022691"/>
    </source>
</evidence>
<feature type="compositionally biased region" description="Basic and acidic residues" evidence="6">
    <location>
        <begin position="137"/>
        <end position="148"/>
    </location>
</feature>
<dbReference type="AlphaFoldDB" id="A0A8J2TZ96"/>
<dbReference type="SMART" id="SM00650">
    <property type="entry name" value="rADc"/>
    <property type="match status" value="1"/>
</dbReference>
<feature type="region of interest" description="Disordered" evidence="6">
    <location>
        <begin position="116"/>
        <end position="148"/>
    </location>
</feature>
<keyword evidence="4 5" id="KW-0694">RNA-binding</keyword>
<feature type="binding site" evidence="5">
    <location>
        <position position="66"/>
    </location>
    <ligand>
        <name>S-adenosyl-L-methionine</name>
        <dbReference type="ChEBI" id="CHEBI:59789"/>
    </ligand>
</feature>
<comment type="similarity">
    <text evidence="5">Belongs to the class I-like SAM-binding methyltransferase superfamily. rRNA adenine N(6)-methyltransferase family.</text>
</comment>
<feature type="binding site" evidence="5">
    <location>
        <position position="21"/>
    </location>
    <ligand>
        <name>S-adenosyl-L-methionine</name>
        <dbReference type="ChEBI" id="CHEBI:59789"/>
    </ligand>
</feature>
<evidence type="ECO:0000313" key="8">
    <source>
        <dbReference type="EMBL" id="GGA18829.1"/>
    </source>
</evidence>
<keyword evidence="2 5" id="KW-0808">Transferase</keyword>
<dbReference type="Pfam" id="PF00398">
    <property type="entry name" value="RrnaAD"/>
    <property type="match status" value="1"/>
</dbReference>
<dbReference type="Proteomes" id="UP000616114">
    <property type="component" value="Unassembled WGS sequence"/>
</dbReference>
<reference evidence="8" key="1">
    <citation type="journal article" date="2014" name="Int. J. Syst. Evol. Microbiol.">
        <title>Complete genome sequence of Corynebacterium casei LMG S-19264T (=DSM 44701T), isolated from a smear-ripened cheese.</title>
        <authorList>
            <consortium name="US DOE Joint Genome Institute (JGI-PGF)"/>
            <person name="Walter F."/>
            <person name="Albersmeier A."/>
            <person name="Kalinowski J."/>
            <person name="Ruckert C."/>
        </authorList>
    </citation>
    <scope>NUCLEOTIDE SEQUENCE</scope>
    <source>
        <strain evidence="8">CGMCC 1.12785</strain>
    </source>
</reference>